<feature type="transmembrane region" description="Helical" evidence="1">
    <location>
        <begin position="233"/>
        <end position="252"/>
    </location>
</feature>
<feature type="transmembrane region" description="Helical" evidence="1">
    <location>
        <begin position="172"/>
        <end position="190"/>
    </location>
</feature>
<organism evidence="2 3">
    <name type="scientific">Aedoeadaptatus nemausensis</name>
    <dbReference type="NCBI Taxonomy" id="2582829"/>
    <lineage>
        <taxon>Bacteria</taxon>
        <taxon>Bacillati</taxon>
        <taxon>Bacillota</taxon>
        <taxon>Tissierellia</taxon>
        <taxon>Tissierellales</taxon>
        <taxon>Peptoniphilaceae</taxon>
        <taxon>Aedoeadaptatus</taxon>
    </lineage>
</organism>
<evidence type="ECO:0008006" key="4">
    <source>
        <dbReference type="Google" id="ProtNLM"/>
    </source>
</evidence>
<comment type="caution">
    <text evidence="2">The sequence shown here is derived from an EMBL/GenBank/DDBJ whole genome shotgun (WGS) entry which is preliminary data.</text>
</comment>
<feature type="transmembrane region" description="Helical" evidence="1">
    <location>
        <begin position="12"/>
        <end position="30"/>
    </location>
</feature>
<name>A0A6V6XYR3_9FIRM</name>
<reference evidence="2 3" key="1">
    <citation type="submission" date="2020-06" db="EMBL/GenBank/DDBJ databases">
        <authorList>
            <person name="Criscuolo A."/>
        </authorList>
    </citation>
    <scope>NUCLEOTIDE SEQUENCE [LARGE SCALE GENOMIC DNA]</scope>
    <source>
        <strain evidence="2">1804121828</strain>
    </source>
</reference>
<dbReference type="Proteomes" id="UP000586454">
    <property type="component" value="Unassembled WGS sequence"/>
</dbReference>
<sequence>MKKRSREWSGMLAANVILQMALYIALWFLGDAGKEGIIIFFAFADQIIFYICLNEGRRQYFKRGNISFLMPAFYFLLEPLVYSYTRDIYLVRYFFLYLFVASYMEMLLEGRRDLTPFRLFAWAYFLGILLLERTYGFDAHYLYVASMVILCGFPTVFYLLNLKDIHRHTLYSLKIIPVMSLFLMIYLIFYHMRGGFLRSPQVFGEIAMIPPLIALLIFLMIKGSKPDGKQVLSLVKIHTITLLIAFTSILLVKVNFYDYKASAIQGLQLSFIFLMIRSYGMYFGLIKDKFGTFREIGNESRLLDKYDQLYVQKTNRFLHDDVLQDIILAHKLTQRAGSFDEKEQIETVLKNSIRTIREEINLNDPLLDYGDSLSDHYYGLINELRTKYGNKDILIDFNCPEDLVLPSPYDRAVYKIIGELISNLFKHSRGFYSAMDLRAEKGAVRLRMRNMGDSLEAENDGGNHIGLKLITMEVRKLDGEFTISEEKGGEEPVLAFYVDIPIAKERIYEDFINRRS</sequence>
<feature type="transmembrane region" description="Helical" evidence="1">
    <location>
        <begin position="90"/>
        <end position="107"/>
    </location>
</feature>
<dbReference type="AlphaFoldDB" id="A0A6V6XYR3"/>
<keyword evidence="1" id="KW-0472">Membrane</keyword>
<evidence type="ECO:0000313" key="2">
    <source>
        <dbReference type="EMBL" id="CAC9922829.1"/>
    </source>
</evidence>
<feature type="transmembrane region" description="Helical" evidence="1">
    <location>
        <begin position="119"/>
        <end position="135"/>
    </location>
</feature>
<dbReference type="Gene3D" id="3.30.565.10">
    <property type="entry name" value="Histidine kinase-like ATPase, C-terminal domain"/>
    <property type="match status" value="1"/>
</dbReference>
<dbReference type="EMBL" id="CAIJCS010000008">
    <property type="protein sequence ID" value="CAC9922829.1"/>
    <property type="molecule type" value="Genomic_DNA"/>
</dbReference>
<feature type="transmembrane region" description="Helical" evidence="1">
    <location>
        <begin position="264"/>
        <end position="285"/>
    </location>
</feature>
<keyword evidence="3" id="KW-1185">Reference proteome</keyword>
<feature type="transmembrane region" description="Helical" evidence="1">
    <location>
        <begin position="141"/>
        <end position="160"/>
    </location>
</feature>
<proteinExistence type="predicted"/>
<keyword evidence="1" id="KW-0812">Transmembrane</keyword>
<keyword evidence="1" id="KW-1133">Transmembrane helix</keyword>
<evidence type="ECO:0000256" key="1">
    <source>
        <dbReference type="SAM" id="Phobius"/>
    </source>
</evidence>
<protein>
    <recommendedName>
        <fullName evidence="4">Sensory histidine kinase UhpB</fullName>
    </recommendedName>
</protein>
<dbReference type="RefSeq" id="WP_180498213.1">
    <property type="nucleotide sequence ID" value="NZ_CAIJCS010000008.1"/>
</dbReference>
<dbReference type="InterPro" id="IPR036890">
    <property type="entry name" value="HATPase_C_sf"/>
</dbReference>
<feature type="transmembrane region" description="Helical" evidence="1">
    <location>
        <begin position="36"/>
        <end position="53"/>
    </location>
</feature>
<dbReference type="SUPFAM" id="SSF55874">
    <property type="entry name" value="ATPase domain of HSP90 chaperone/DNA topoisomerase II/histidine kinase"/>
    <property type="match status" value="1"/>
</dbReference>
<feature type="transmembrane region" description="Helical" evidence="1">
    <location>
        <begin position="65"/>
        <end position="84"/>
    </location>
</feature>
<feature type="transmembrane region" description="Helical" evidence="1">
    <location>
        <begin position="202"/>
        <end position="221"/>
    </location>
</feature>
<accession>A0A6V6XYR3</accession>
<evidence type="ECO:0000313" key="3">
    <source>
        <dbReference type="Proteomes" id="UP000586454"/>
    </source>
</evidence>
<gene>
    <name evidence="2" type="ORF">PEPNEM18_00125</name>
</gene>